<protein>
    <submittedName>
        <fullName evidence="1">Uncharacterized protein</fullName>
    </submittedName>
</protein>
<gene>
    <name evidence="1" type="ORF">ACFQ4B_04955</name>
</gene>
<dbReference type="EMBL" id="JBHTLU010000012">
    <property type="protein sequence ID" value="MFD1219455.1"/>
    <property type="molecule type" value="Genomic_DNA"/>
</dbReference>
<name>A0ABW3UFU9_9BACL</name>
<evidence type="ECO:0000313" key="2">
    <source>
        <dbReference type="Proteomes" id="UP001597180"/>
    </source>
</evidence>
<sequence>MPSPVVSWMDSTNTKQETIWPIGTVDAGSVSSDKTFLIWNNRGGTSAVSDMTTCSITTKDNAGGNTGELVLDKWIEVRVDTMSETTFTKIGGTTTKTIKAGGTSPAATIKGSTNDGTLNALENFAQVTLHAAPLPTATAGNVDFLTRISYTYN</sequence>
<proteinExistence type="predicted"/>
<organism evidence="1 2">
    <name type="scientific">Paenibacillus vulneris</name>
    <dbReference type="NCBI Taxonomy" id="1133364"/>
    <lineage>
        <taxon>Bacteria</taxon>
        <taxon>Bacillati</taxon>
        <taxon>Bacillota</taxon>
        <taxon>Bacilli</taxon>
        <taxon>Bacillales</taxon>
        <taxon>Paenibacillaceae</taxon>
        <taxon>Paenibacillus</taxon>
    </lineage>
</organism>
<accession>A0ABW3UFU9</accession>
<evidence type="ECO:0000313" key="1">
    <source>
        <dbReference type="EMBL" id="MFD1219455.1"/>
    </source>
</evidence>
<dbReference type="Proteomes" id="UP001597180">
    <property type="component" value="Unassembled WGS sequence"/>
</dbReference>
<comment type="caution">
    <text evidence="1">The sequence shown here is derived from an EMBL/GenBank/DDBJ whole genome shotgun (WGS) entry which is preliminary data.</text>
</comment>
<dbReference type="RefSeq" id="WP_345595400.1">
    <property type="nucleotide sequence ID" value="NZ_BAABJG010000063.1"/>
</dbReference>
<reference evidence="2" key="1">
    <citation type="journal article" date="2019" name="Int. J. Syst. Evol. Microbiol.">
        <title>The Global Catalogue of Microorganisms (GCM) 10K type strain sequencing project: providing services to taxonomists for standard genome sequencing and annotation.</title>
        <authorList>
            <consortium name="The Broad Institute Genomics Platform"/>
            <consortium name="The Broad Institute Genome Sequencing Center for Infectious Disease"/>
            <person name="Wu L."/>
            <person name="Ma J."/>
        </authorList>
    </citation>
    <scope>NUCLEOTIDE SEQUENCE [LARGE SCALE GENOMIC DNA]</scope>
    <source>
        <strain evidence="2">CCUG 53270</strain>
    </source>
</reference>
<keyword evidence="2" id="KW-1185">Reference proteome</keyword>